<proteinExistence type="inferred from homology"/>
<reference evidence="10" key="1">
    <citation type="journal article" date="2016" name="Nature">
        <title>The genome of the seagrass Zostera marina reveals angiosperm adaptation to the sea.</title>
        <authorList>
            <person name="Olsen J.L."/>
            <person name="Rouze P."/>
            <person name="Verhelst B."/>
            <person name="Lin Y.-C."/>
            <person name="Bayer T."/>
            <person name="Collen J."/>
            <person name="Dattolo E."/>
            <person name="De Paoli E."/>
            <person name="Dittami S."/>
            <person name="Maumus F."/>
            <person name="Michel G."/>
            <person name="Kersting A."/>
            <person name="Lauritano C."/>
            <person name="Lohaus R."/>
            <person name="Toepel M."/>
            <person name="Tonon T."/>
            <person name="Vanneste K."/>
            <person name="Amirebrahimi M."/>
            <person name="Brakel J."/>
            <person name="Bostroem C."/>
            <person name="Chovatia M."/>
            <person name="Grimwood J."/>
            <person name="Jenkins J.W."/>
            <person name="Jueterbock A."/>
            <person name="Mraz A."/>
            <person name="Stam W.T."/>
            <person name="Tice H."/>
            <person name="Bornberg-Bauer E."/>
            <person name="Green P.J."/>
            <person name="Pearson G.A."/>
            <person name="Procaccini G."/>
            <person name="Duarte C.M."/>
            <person name="Schmutz J."/>
            <person name="Reusch T.B.H."/>
            <person name="Van de Peer Y."/>
        </authorList>
    </citation>
    <scope>NUCLEOTIDE SEQUENCE [LARGE SCALE GENOMIC DNA]</scope>
    <source>
        <strain evidence="10">cv. Finnish</strain>
    </source>
</reference>
<organism evidence="9 10">
    <name type="scientific">Zostera marina</name>
    <name type="common">Eelgrass</name>
    <dbReference type="NCBI Taxonomy" id="29655"/>
    <lineage>
        <taxon>Eukaryota</taxon>
        <taxon>Viridiplantae</taxon>
        <taxon>Streptophyta</taxon>
        <taxon>Embryophyta</taxon>
        <taxon>Tracheophyta</taxon>
        <taxon>Spermatophyta</taxon>
        <taxon>Magnoliopsida</taxon>
        <taxon>Liliopsida</taxon>
        <taxon>Zosteraceae</taxon>
        <taxon>Zostera</taxon>
    </lineage>
</organism>
<name>A0A0K9NQK1_ZOSMR</name>
<comment type="similarity">
    <text evidence="2">Belongs to the SHI protein family.</text>
</comment>
<feature type="compositionally biased region" description="Low complexity" evidence="8">
    <location>
        <begin position="162"/>
        <end position="174"/>
    </location>
</feature>
<keyword evidence="5" id="KW-0238">DNA-binding</keyword>
<evidence type="ECO:0000256" key="4">
    <source>
        <dbReference type="ARBA" id="ARBA00022833"/>
    </source>
</evidence>
<dbReference type="NCBIfam" id="TIGR01624">
    <property type="entry name" value="LRP1_Cterm"/>
    <property type="match status" value="1"/>
</dbReference>
<feature type="region of interest" description="Disordered" evidence="8">
    <location>
        <begin position="153"/>
        <end position="198"/>
    </location>
</feature>
<evidence type="ECO:0000313" key="9">
    <source>
        <dbReference type="EMBL" id="KMZ58362.1"/>
    </source>
</evidence>
<evidence type="ECO:0000256" key="7">
    <source>
        <dbReference type="ARBA" id="ARBA00023242"/>
    </source>
</evidence>
<keyword evidence="7" id="KW-0539">Nucleus</keyword>
<dbReference type="InterPro" id="IPR007818">
    <property type="entry name" value="SHI"/>
</dbReference>
<dbReference type="AlphaFoldDB" id="A0A0K9NQK1"/>
<keyword evidence="6" id="KW-0010">Activator</keyword>
<evidence type="ECO:0000256" key="5">
    <source>
        <dbReference type="ARBA" id="ARBA00023125"/>
    </source>
</evidence>
<keyword evidence="3" id="KW-0479">Metal-binding</keyword>
<dbReference type="InterPro" id="IPR006511">
    <property type="entry name" value="SHI_C"/>
</dbReference>
<keyword evidence="4" id="KW-0862">Zinc</keyword>
<dbReference type="EMBL" id="LFYR01001945">
    <property type="protein sequence ID" value="KMZ58362.1"/>
    <property type="molecule type" value="Genomic_DNA"/>
</dbReference>
<accession>A0A0K9NQK1</accession>
<evidence type="ECO:0000256" key="8">
    <source>
        <dbReference type="SAM" id="MobiDB-lite"/>
    </source>
</evidence>
<dbReference type="GO" id="GO:0003677">
    <property type="term" value="F:DNA binding"/>
    <property type="evidence" value="ECO:0000318"/>
    <property type="project" value="GO_Central"/>
</dbReference>
<evidence type="ECO:0000256" key="6">
    <source>
        <dbReference type="ARBA" id="ARBA00023159"/>
    </source>
</evidence>
<feature type="region of interest" description="Disordered" evidence="8">
    <location>
        <begin position="1"/>
        <end position="37"/>
    </location>
</feature>
<dbReference type="PANTHER" id="PTHR31604:SF2">
    <property type="entry name" value="PROTEIN SHI RELATED SEQUENCE 7"/>
    <property type="match status" value="1"/>
</dbReference>
<evidence type="ECO:0000256" key="3">
    <source>
        <dbReference type="ARBA" id="ARBA00022723"/>
    </source>
</evidence>
<dbReference type="OrthoDB" id="692274at2759"/>
<dbReference type="GO" id="GO:0046872">
    <property type="term" value="F:metal ion binding"/>
    <property type="evidence" value="ECO:0007669"/>
    <property type="project" value="UniProtKB-KW"/>
</dbReference>
<keyword evidence="10" id="KW-1185">Reference proteome</keyword>
<dbReference type="GO" id="GO:0045893">
    <property type="term" value="P:positive regulation of DNA-templated transcription"/>
    <property type="evidence" value="ECO:0000318"/>
    <property type="project" value="GO_Central"/>
</dbReference>
<protein>
    <submittedName>
        <fullName evidence="9">Lateral root primordium (LRP) protein-related</fullName>
    </submittedName>
</protein>
<dbReference type="GO" id="GO:0003700">
    <property type="term" value="F:DNA-binding transcription factor activity"/>
    <property type="evidence" value="ECO:0007669"/>
    <property type="project" value="InterPro"/>
</dbReference>
<comment type="caution">
    <text evidence="9">The sequence shown here is derived from an EMBL/GenBank/DDBJ whole genome shotgun (WGS) entry which is preliminary data.</text>
</comment>
<evidence type="ECO:0000256" key="1">
    <source>
        <dbReference type="ARBA" id="ARBA00004123"/>
    </source>
</evidence>
<dbReference type="Pfam" id="PF05142">
    <property type="entry name" value="DUF702"/>
    <property type="match status" value="1"/>
</dbReference>
<dbReference type="Proteomes" id="UP000036987">
    <property type="component" value="Unassembled WGS sequence"/>
</dbReference>
<evidence type="ECO:0000313" key="10">
    <source>
        <dbReference type="Proteomes" id="UP000036987"/>
    </source>
</evidence>
<comment type="subcellular location">
    <subcellularLocation>
        <location evidence="1">Nucleus</location>
    </subcellularLocation>
</comment>
<dbReference type="PANTHER" id="PTHR31604">
    <property type="entry name" value="PROTEIN LATERAL ROOT PRIMORDIUM 1"/>
    <property type="match status" value="1"/>
</dbReference>
<gene>
    <name evidence="9" type="ORF">ZOSMA_77G00210</name>
</gene>
<dbReference type="NCBIfam" id="TIGR01623">
    <property type="entry name" value="put_zinc_LRP1"/>
    <property type="match status" value="1"/>
</dbReference>
<dbReference type="GO" id="GO:0005634">
    <property type="term" value="C:nucleus"/>
    <property type="evidence" value="ECO:0000318"/>
    <property type="project" value="GO_Central"/>
</dbReference>
<evidence type="ECO:0000256" key="2">
    <source>
        <dbReference type="ARBA" id="ARBA00006911"/>
    </source>
</evidence>
<dbReference type="OMA" id="YPAPINT"/>
<dbReference type="InterPro" id="IPR006510">
    <property type="entry name" value="Znf_LRP1"/>
</dbReference>
<sequence length="343" mass="36115">MAGFSLGGNQPPSEEQIPPENLFQYHSAGGGPANTSSRNEEITINYAKGFEIWQHHQQHLQQQHQRHHQLQLYSSGLGIYADDALAGAGPSTIAIGSGSGGTGRGLRGAGTSMSCQDCGNQAKKDCMHMRCRTCCKSRNLPCPTHVKSTWVPAAKRRERQQHLSSSMQQQSPSSRLHRASGADHGRGPTTGETSKRPREITALACTRLAVSTISTSGGMEMMGSYPSEVSSPAVFRCVKVSAIDDADEQYAYQTAVSIGGHMFKGILYDQGPESQYSGGGGGGGGGSSSSPVAITSSSAASIGTSTAAAVAASSMMDPSSTFYSTTPFNVFLSGTQFFPHPRQ</sequence>